<reference evidence="2 3" key="1">
    <citation type="submission" date="2024-02" db="EMBL/GenBank/DDBJ databases">
        <authorList>
            <person name="Chen Y."/>
            <person name="Shah S."/>
            <person name="Dougan E. K."/>
            <person name="Thang M."/>
            <person name="Chan C."/>
        </authorList>
    </citation>
    <scope>NUCLEOTIDE SEQUENCE [LARGE SCALE GENOMIC DNA]</scope>
</reference>
<dbReference type="InterPro" id="IPR012677">
    <property type="entry name" value="Nucleotide-bd_a/b_plait_sf"/>
</dbReference>
<evidence type="ECO:0000313" key="2">
    <source>
        <dbReference type="EMBL" id="CAK9019366.1"/>
    </source>
</evidence>
<dbReference type="InterPro" id="IPR007201">
    <property type="entry name" value="Mei2-like_Rrm_C"/>
</dbReference>
<gene>
    <name evidence="2" type="ORF">CCMP2556_LOCUS13641</name>
</gene>
<dbReference type="SUPFAM" id="SSF54928">
    <property type="entry name" value="RNA-binding domain, RBD"/>
    <property type="match status" value="1"/>
</dbReference>
<accession>A0ABP0JXY3</accession>
<sequence>MQAVSPSSLRFSFFDGAVEVVTRNTFLDVEVVPADTQELCRTKSCPALLHYKEETHCLEFEDTKQWARLTTESTQCPEDETDPLLGLDREERQSEGGEGETDWQSVCTVMIKNIPCRCSSEEVLAAVDRLGFAGTYDFFYLPMNRRHRQGIGYAFINFRDKGLAWCFKEAIGGYQFPGRKSKKVVHVAVAQLQGRQEVDAYFSRTQVVHTRYRPIMA</sequence>
<dbReference type="Proteomes" id="UP001642484">
    <property type="component" value="Unassembled WGS sequence"/>
</dbReference>
<comment type="caution">
    <text evidence="2">The sequence shown here is derived from an EMBL/GenBank/DDBJ whole genome shotgun (WGS) entry which is preliminary data.</text>
</comment>
<evidence type="ECO:0000313" key="3">
    <source>
        <dbReference type="Proteomes" id="UP001642484"/>
    </source>
</evidence>
<evidence type="ECO:0000259" key="1">
    <source>
        <dbReference type="Pfam" id="PF04059"/>
    </source>
</evidence>
<name>A0ABP0JXY3_9DINO</name>
<proteinExistence type="predicted"/>
<feature type="domain" description="Mei2-like C-terminal RNA recognition motif" evidence="1">
    <location>
        <begin position="107"/>
        <end position="202"/>
    </location>
</feature>
<dbReference type="Gene3D" id="3.30.70.330">
    <property type="match status" value="1"/>
</dbReference>
<organism evidence="2 3">
    <name type="scientific">Durusdinium trenchii</name>
    <dbReference type="NCBI Taxonomy" id="1381693"/>
    <lineage>
        <taxon>Eukaryota</taxon>
        <taxon>Sar</taxon>
        <taxon>Alveolata</taxon>
        <taxon>Dinophyceae</taxon>
        <taxon>Suessiales</taxon>
        <taxon>Symbiodiniaceae</taxon>
        <taxon>Durusdinium</taxon>
    </lineage>
</organism>
<dbReference type="EMBL" id="CAXAMN010006836">
    <property type="protein sequence ID" value="CAK9019366.1"/>
    <property type="molecule type" value="Genomic_DNA"/>
</dbReference>
<keyword evidence="3" id="KW-1185">Reference proteome</keyword>
<dbReference type="Pfam" id="PF04059">
    <property type="entry name" value="RRM_2"/>
    <property type="match status" value="1"/>
</dbReference>
<dbReference type="InterPro" id="IPR035979">
    <property type="entry name" value="RBD_domain_sf"/>
</dbReference>
<protein>
    <recommendedName>
        <fullName evidence="1">Mei2-like C-terminal RNA recognition motif domain-containing protein</fullName>
    </recommendedName>
</protein>